<evidence type="ECO:0000313" key="2">
    <source>
        <dbReference type="EMBL" id="KAG0591795.1"/>
    </source>
</evidence>
<feature type="transmembrane region" description="Helical" evidence="1">
    <location>
        <begin position="51"/>
        <end position="70"/>
    </location>
</feature>
<protein>
    <submittedName>
        <fullName evidence="2">Uncharacterized protein</fullName>
    </submittedName>
</protein>
<organism evidence="2 3">
    <name type="scientific">Ceratodon purpureus</name>
    <name type="common">Fire moss</name>
    <name type="synonym">Dicranum purpureum</name>
    <dbReference type="NCBI Taxonomy" id="3225"/>
    <lineage>
        <taxon>Eukaryota</taxon>
        <taxon>Viridiplantae</taxon>
        <taxon>Streptophyta</taxon>
        <taxon>Embryophyta</taxon>
        <taxon>Bryophyta</taxon>
        <taxon>Bryophytina</taxon>
        <taxon>Bryopsida</taxon>
        <taxon>Dicranidae</taxon>
        <taxon>Pseudoditrichales</taxon>
        <taxon>Ditrichaceae</taxon>
        <taxon>Ceratodon</taxon>
    </lineage>
</organism>
<sequence length="73" mass="8264">MEYYDQSRKCWAFFLWLLFCVGLCLGGLLELGFVCSRCGLSMWGIWDLKKVGLVLVLCLEVGVGLMRCCGMET</sequence>
<keyword evidence="1" id="KW-0812">Transmembrane</keyword>
<keyword evidence="3" id="KW-1185">Reference proteome</keyword>
<comment type="caution">
    <text evidence="2">The sequence shown here is derived from an EMBL/GenBank/DDBJ whole genome shotgun (WGS) entry which is preliminary data.</text>
</comment>
<dbReference type="Proteomes" id="UP000822688">
    <property type="component" value="Chromosome 1"/>
</dbReference>
<dbReference type="AlphaFoldDB" id="A0A8T0J8G2"/>
<evidence type="ECO:0000313" key="3">
    <source>
        <dbReference type="Proteomes" id="UP000822688"/>
    </source>
</evidence>
<feature type="transmembrane region" description="Helical" evidence="1">
    <location>
        <begin position="12"/>
        <end position="31"/>
    </location>
</feature>
<gene>
    <name evidence="2" type="ORF">KC19_1G202600</name>
</gene>
<evidence type="ECO:0000256" key="1">
    <source>
        <dbReference type="SAM" id="Phobius"/>
    </source>
</evidence>
<proteinExistence type="predicted"/>
<reference evidence="2" key="1">
    <citation type="submission" date="2020-06" db="EMBL/GenBank/DDBJ databases">
        <title>WGS assembly of Ceratodon purpureus strain R40.</title>
        <authorList>
            <person name="Carey S.B."/>
            <person name="Jenkins J."/>
            <person name="Shu S."/>
            <person name="Lovell J.T."/>
            <person name="Sreedasyam A."/>
            <person name="Maumus F."/>
            <person name="Tiley G.P."/>
            <person name="Fernandez-Pozo N."/>
            <person name="Barry K."/>
            <person name="Chen C."/>
            <person name="Wang M."/>
            <person name="Lipzen A."/>
            <person name="Daum C."/>
            <person name="Saski C.A."/>
            <person name="Payton A.C."/>
            <person name="Mcbreen J.C."/>
            <person name="Conrad R.E."/>
            <person name="Kollar L.M."/>
            <person name="Olsson S."/>
            <person name="Huttunen S."/>
            <person name="Landis J.B."/>
            <person name="Wickett N.J."/>
            <person name="Johnson M.G."/>
            <person name="Rensing S.A."/>
            <person name="Grimwood J."/>
            <person name="Schmutz J."/>
            <person name="Mcdaniel S.F."/>
        </authorList>
    </citation>
    <scope>NUCLEOTIDE SEQUENCE</scope>
    <source>
        <strain evidence="2">R40</strain>
    </source>
</reference>
<keyword evidence="1" id="KW-0472">Membrane</keyword>
<keyword evidence="1" id="KW-1133">Transmembrane helix</keyword>
<name>A0A8T0J8G2_CERPU</name>
<accession>A0A8T0J8G2</accession>
<dbReference type="EMBL" id="CM026421">
    <property type="protein sequence ID" value="KAG0591795.1"/>
    <property type="molecule type" value="Genomic_DNA"/>
</dbReference>